<dbReference type="PROSITE" id="PS51159">
    <property type="entry name" value="CBM21"/>
    <property type="match status" value="1"/>
</dbReference>
<reference evidence="3 4" key="1">
    <citation type="journal article" date="2013" name="Nature">
        <title>The genomes of four tapeworm species reveal adaptations to parasitism.</title>
        <authorList>
            <person name="Tsai I.J."/>
            <person name="Zarowiecki M."/>
            <person name="Holroyd N."/>
            <person name="Garciarrubio A."/>
            <person name="Sanchez-Flores A."/>
            <person name="Brooks K.L."/>
            <person name="Tracey A."/>
            <person name="Bobes R.J."/>
            <person name="Fragoso G."/>
            <person name="Sciutto E."/>
            <person name="Aslett M."/>
            <person name="Beasley H."/>
            <person name="Bennett H.M."/>
            <person name="Cai J."/>
            <person name="Camicia F."/>
            <person name="Clark R."/>
            <person name="Cucher M."/>
            <person name="De Silva N."/>
            <person name="Day T.A."/>
            <person name="Deplazes P."/>
            <person name="Estrada K."/>
            <person name="Fernandez C."/>
            <person name="Holland P.W."/>
            <person name="Hou J."/>
            <person name="Hu S."/>
            <person name="Huckvale T."/>
            <person name="Hung S.S."/>
            <person name="Kamenetzky L."/>
            <person name="Keane J.A."/>
            <person name="Kiss F."/>
            <person name="Koziol U."/>
            <person name="Lambert O."/>
            <person name="Liu K."/>
            <person name="Luo X."/>
            <person name="Luo Y."/>
            <person name="Macchiaroli N."/>
            <person name="Nichol S."/>
            <person name="Paps J."/>
            <person name="Parkinson J."/>
            <person name="Pouchkina-Stantcheva N."/>
            <person name="Riddiford N."/>
            <person name="Rosenzvit M."/>
            <person name="Salinas G."/>
            <person name="Wasmuth J.D."/>
            <person name="Zamanian M."/>
            <person name="Zheng Y."/>
            <person name="Cai X."/>
            <person name="Soberon X."/>
            <person name="Olson P.D."/>
            <person name="Laclette J.P."/>
            <person name="Brehm K."/>
            <person name="Berriman M."/>
            <person name="Garciarrubio A."/>
            <person name="Bobes R.J."/>
            <person name="Fragoso G."/>
            <person name="Sanchez-Flores A."/>
            <person name="Estrada K."/>
            <person name="Cevallos M.A."/>
            <person name="Morett E."/>
            <person name="Gonzalez V."/>
            <person name="Portillo T."/>
            <person name="Ochoa-Leyva A."/>
            <person name="Jose M.V."/>
            <person name="Sciutto E."/>
            <person name="Landa A."/>
            <person name="Jimenez L."/>
            <person name="Valdes V."/>
            <person name="Carrero J.C."/>
            <person name="Larralde C."/>
            <person name="Morales-Montor J."/>
            <person name="Limon-Lason J."/>
            <person name="Soberon X."/>
            <person name="Laclette J.P."/>
        </authorList>
    </citation>
    <scope>NUCLEOTIDE SEQUENCE [LARGE SCALE GENOMIC DNA]</scope>
</reference>
<dbReference type="GO" id="GO:0000164">
    <property type="term" value="C:protein phosphatase type 1 complex"/>
    <property type="evidence" value="ECO:0007669"/>
    <property type="project" value="TreeGrafter"/>
</dbReference>
<dbReference type="PANTHER" id="PTHR12307">
    <property type="entry name" value="PROTEIN PHOSPHATASE 1 REGULATORY SUBUNIT"/>
    <property type="match status" value="1"/>
</dbReference>
<dbReference type="Proteomes" id="UP000492820">
    <property type="component" value="Unassembled WGS sequence"/>
</dbReference>
<dbReference type="PANTHER" id="PTHR12307:SF48">
    <property type="entry name" value="PROTEIN PHOSPHATASE 1 REGULATORY SUBUNIT"/>
    <property type="match status" value="1"/>
</dbReference>
<dbReference type="GO" id="GO:0005979">
    <property type="term" value="P:regulation of glycogen biosynthetic process"/>
    <property type="evidence" value="ECO:0007669"/>
    <property type="project" value="TreeGrafter"/>
</dbReference>
<name>A0A068WER8_ECHGR</name>
<proteinExistence type="predicted"/>
<accession>A0A068WER8</accession>
<feature type="region of interest" description="Disordered" evidence="1">
    <location>
        <begin position="207"/>
        <end position="226"/>
    </location>
</feature>
<feature type="domain" description="CBM21" evidence="2">
    <location>
        <begin position="420"/>
        <end position="543"/>
    </location>
</feature>
<dbReference type="Pfam" id="PF03370">
    <property type="entry name" value="CBM_21"/>
    <property type="match status" value="1"/>
</dbReference>
<evidence type="ECO:0000256" key="1">
    <source>
        <dbReference type="SAM" id="MobiDB-lite"/>
    </source>
</evidence>
<dbReference type="InterPro" id="IPR038175">
    <property type="entry name" value="CBM21_dom_sf"/>
</dbReference>
<dbReference type="InterPro" id="IPR050782">
    <property type="entry name" value="PP1_regulatory_subunit_3"/>
</dbReference>
<sequence length="624" mass="69631">MVSELGLIYSAGRHWTGSMIELGYGHRESTFKTTRNWMASVDESTFSCLARRREDNGDTQRELITSGLILEQFLEATSNSSTSCGDVPDGSASRCVLPSSIARYLLEIIKEKAGFRHSLTSLLPTEIQESTQCYVGYEFRHRKVRCRSCEPQSKGPQLGNPTLSSFLFERLIMSRQEQQRCPISPPRKRLSLSDSEICYAKDLAGSTEHEPVNCNNTKSSQKSSVESSLKTVEVAASPEEPKTTPVFVAKEEITGTEEVVNEATSLDSPPVSKESEATLFEALPTEVPKTSKKKTVRFADDIGDALFQERVIIDTALPPTLHLERPFSFDDDFRDMGDLDDSLRGVVRPVFKALGPKHNSLPDIMKVPPPLPKLHHSNSSSGTLTLSALKSPPSLTSPTNGAANWRLTFAQPAAQYLAFRQRLESNYVSLENVSMANQKGGNDNLYLYGTIKVKNITFEKHVKLRVTFDRWASYKDYPAVHNAQLSGSSGNPPYDTFMFNFSIEVSKMPEPRELQFAVCFQAGPNGSNGEYWDNNDGCNYVVVEEAVLMPSQLLGNEEFFRNRPSRGTGESPMRTAVGGTERSPFYSSPPVTVYTQDYRPNFNDFSSLTCYSSWQHYASESMYY</sequence>
<evidence type="ECO:0000313" key="4">
    <source>
        <dbReference type="Proteomes" id="UP000492820"/>
    </source>
</evidence>
<feature type="region of interest" description="Disordered" evidence="1">
    <location>
        <begin position="560"/>
        <end position="582"/>
    </location>
</feature>
<organism evidence="3">
    <name type="scientific">Echinococcus granulosus</name>
    <name type="common">Hydatid tapeworm</name>
    <dbReference type="NCBI Taxonomy" id="6210"/>
    <lineage>
        <taxon>Eukaryota</taxon>
        <taxon>Metazoa</taxon>
        <taxon>Spiralia</taxon>
        <taxon>Lophotrochozoa</taxon>
        <taxon>Platyhelminthes</taxon>
        <taxon>Cestoda</taxon>
        <taxon>Eucestoda</taxon>
        <taxon>Cyclophyllidea</taxon>
        <taxon>Taeniidae</taxon>
        <taxon>Echinococcus</taxon>
        <taxon>Echinococcus granulosus group</taxon>
    </lineage>
</organism>
<dbReference type="OrthoDB" id="1881at2759"/>
<reference evidence="3" key="2">
    <citation type="submission" date="2014-06" db="EMBL/GenBank/DDBJ databases">
        <authorList>
            <person name="Aslett M."/>
        </authorList>
    </citation>
    <scope>NUCLEOTIDE SEQUENCE</scope>
</reference>
<dbReference type="Gene3D" id="2.60.40.2440">
    <property type="entry name" value="Carbohydrate binding type-21 domain"/>
    <property type="match status" value="1"/>
</dbReference>
<dbReference type="GO" id="GO:0008157">
    <property type="term" value="F:protein phosphatase 1 binding"/>
    <property type="evidence" value="ECO:0007669"/>
    <property type="project" value="TreeGrafter"/>
</dbReference>
<dbReference type="EMBL" id="LK028577">
    <property type="protein sequence ID" value="CDS16911.1"/>
    <property type="molecule type" value="Genomic_DNA"/>
</dbReference>
<reference evidence="5" key="3">
    <citation type="submission" date="2020-10" db="UniProtKB">
        <authorList>
            <consortium name="WormBaseParasite"/>
        </authorList>
    </citation>
    <scope>IDENTIFICATION</scope>
</reference>
<dbReference type="WBParaSite" id="EgrG_000962500">
    <property type="protein sequence ID" value="EgrG_000962500"/>
    <property type="gene ID" value="EgrG_000962500"/>
</dbReference>
<protein>
    <submittedName>
        <fullName evidence="3 5">Protein phosphatase 1 regulatory subunit 3B</fullName>
    </submittedName>
</protein>
<evidence type="ECO:0000259" key="2">
    <source>
        <dbReference type="PROSITE" id="PS51159"/>
    </source>
</evidence>
<dbReference type="AlphaFoldDB" id="A0A068WER8"/>
<dbReference type="GO" id="GO:2001069">
    <property type="term" value="F:glycogen binding"/>
    <property type="evidence" value="ECO:0007669"/>
    <property type="project" value="TreeGrafter"/>
</dbReference>
<evidence type="ECO:0000313" key="5">
    <source>
        <dbReference type="WBParaSite" id="EgrG_000962500"/>
    </source>
</evidence>
<evidence type="ECO:0000313" key="3">
    <source>
        <dbReference type="EMBL" id="CDS16911.1"/>
    </source>
</evidence>
<gene>
    <name evidence="5" type="primary">EGR_02141</name>
    <name evidence="3" type="ORF">EgrG_000962500</name>
</gene>
<dbReference type="InterPro" id="IPR005036">
    <property type="entry name" value="CBM21_dom"/>
</dbReference>